<organism evidence="2 3">
    <name type="scientific">Natrarchaeobius chitinivorans</name>
    <dbReference type="NCBI Taxonomy" id="1679083"/>
    <lineage>
        <taxon>Archaea</taxon>
        <taxon>Methanobacteriati</taxon>
        <taxon>Methanobacteriota</taxon>
        <taxon>Stenosarchaea group</taxon>
        <taxon>Halobacteria</taxon>
        <taxon>Halobacteriales</taxon>
        <taxon>Natrialbaceae</taxon>
        <taxon>Natrarchaeobius</taxon>
    </lineage>
</organism>
<keyword evidence="3" id="KW-1185">Reference proteome</keyword>
<dbReference type="Gene3D" id="2.130.10.10">
    <property type="entry name" value="YVTN repeat-like/Quinoprotein amine dehydrogenase"/>
    <property type="match status" value="1"/>
</dbReference>
<dbReference type="EMBL" id="REFZ01000002">
    <property type="protein sequence ID" value="RQH02572.1"/>
    <property type="molecule type" value="Genomic_DNA"/>
</dbReference>
<dbReference type="AlphaFoldDB" id="A0A3N6N144"/>
<dbReference type="GO" id="GO:0005829">
    <property type="term" value="C:cytosol"/>
    <property type="evidence" value="ECO:0007669"/>
    <property type="project" value="TreeGrafter"/>
</dbReference>
<dbReference type="Pfam" id="PF10282">
    <property type="entry name" value="Lactonase"/>
    <property type="match status" value="1"/>
</dbReference>
<dbReference type="SUPFAM" id="SSF51004">
    <property type="entry name" value="C-terminal (heme d1) domain of cytochrome cd1-nitrite reductase"/>
    <property type="match status" value="1"/>
</dbReference>
<sequence length="343" mass="37148">MVNYQTYVGTYTDDTGDGIYHCKLIDGEMIDSRLAATVENPSFVAAHPHLDVLYAVNEVDDGSVTAFEIRDDGELDRLDELTIGPADPCYCSVDSTGSALLVAHYSGGAVSVLSLTDDGRLDEPTVVEHEGSSVHPERQTEPHPHAIVPGPNDEYAYVPDLGTDEVLVYSLDPDAGTLERYDVVSVHDGAGPRHLEFDRGRGRAYLVNELDSTMSVFDWSPDAGELEIVQTIETREGGEGENFPADVHVHPSGEHVYASNRGHDSIAVLECSDEELTLLETVSTAGEWPRNFALSPTGDHLFVANEHSDTIVFFAVDDDGRLAPTGGRLSVPQPVCIEIVARS</sequence>
<dbReference type="PANTHER" id="PTHR30344">
    <property type="entry name" value="6-PHOSPHOGLUCONOLACTONASE-RELATED"/>
    <property type="match status" value="1"/>
</dbReference>
<dbReference type="InterPro" id="IPR011048">
    <property type="entry name" value="Haem_d1_sf"/>
</dbReference>
<protein>
    <submittedName>
        <fullName evidence="2">Lactonase family protein</fullName>
    </submittedName>
</protein>
<comment type="caution">
    <text evidence="2">The sequence shown here is derived from an EMBL/GenBank/DDBJ whole genome shotgun (WGS) entry which is preliminary data.</text>
</comment>
<gene>
    <name evidence="2" type="ORF">EA472_04550</name>
</gene>
<reference evidence="2 3" key="1">
    <citation type="submission" date="2018-10" db="EMBL/GenBank/DDBJ databases">
        <title>Natrarchaeobius chitinivorans gen. nov., sp. nov., and Natrarchaeobius haloalkaliphilus sp. nov., alkaliphilic, chitin-utilizing haloarchaea from hypersaline alkaline lakes.</title>
        <authorList>
            <person name="Sorokin D.Y."/>
            <person name="Elcheninov A.G."/>
            <person name="Kostrikina N.A."/>
            <person name="Bale N.J."/>
            <person name="Sinninghe Damste J.S."/>
            <person name="Khijniak T.V."/>
            <person name="Kublanov I.V."/>
            <person name="Toshchakov S.V."/>
        </authorList>
    </citation>
    <scope>NUCLEOTIDE SEQUENCE [LARGE SCALE GENOMIC DNA]</scope>
    <source>
        <strain evidence="2 3">AArcht7</strain>
    </source>
</reference>
<dbReference type="Proteomes" id="UP000281431">
    <property type="component" value="Unassembled WGS sequence"/>
</dbReference>
<accession>A0A3N6N144</accession>
<dbReference type="InterPro" id="IPR019405">
    <property type="entry name" value="Lactonase_7-beta_prop"/>
</dbReference>
<dbReference type="InterPro" id="IPR015943">
    <property type="entry name" value="WD40/YVTN_repeat-like_dom_sf"/>
</dbReference>
<dbReference type="OrthoDB" id="201589at2157"/>
<dbReference type="InterPro" id="IPR050282">
    <property type="entry name" value="Cycloisomerase_2"/>
</dbReference>
<dbReference type="GO" id="GO:0017057">
    <property type="term" value="F:6-phosphogluconolactonase activity"/>
    <property type="evidence" value="ECO:0007669"/>
    <property type="project" value="TreeGrafter"/>
</dbReference>
<evidence type="ECO:0000256" key="1">
    <source>
        <dbReference type="ARBA" id="ARBA00005564"/>
    </source>
</evidence>
<proteinExistence type="inferred from homology"/>
<comment type="similarity">
    <text evidence="1">Belongs to the cycloisomerase 2 family.</text>
</comment>
<evidence type="ECO:0000313" key="2">
    <source>
        <dbReference type="EMBL" id="RQH02572.1"/>
    </source>
</evidence>
<name>A0A3N6N144_NATCH</name>
<dbReference type="PANTHER" id="PTHR30344:SF1">
    <property type="entry name" value="6-PHOSPHOGLUCONOLACTONASE"/>
    <property type="match status" value="1"/>
</dbReference>
<evidence type="ECO:0000313" key="3">
    <source>
        <dbReference type="Proteomes" id="UP000281431"/>
    </source>
</evidence>